<feature type="compositionally biased region" description="Acidic residues" evidence="1">
    <location>
        <begin position="67"/>
        <end position="81"/>
    </location>
</feature>
<sequence length="905" mass="94251">MNGPTRSSAFERHGPVGTGSHKSADIYDELDQFVDSEPAVWGPGQRPASQGAGPDPRFDNGPQQDRGDDDGADAYLDEADRDDGGLTYDDAPDEYHPQPGFARSPAAPEPEPAPGFSAGAADRRSKFTQRLNEELSRPTPRPEPKAELPAARPQPSVPQPSFPHAAVPQAPRKPSEELRAREDARIREELRTGISAASRASLPSRGLKRSPPGTAAPAAPSAPIAPDWKRERTDAPAASGANLPAVTSKPSPSDEPPADALDWELGNAIGEIIAGHAQAARNQAASGPTAVPPLSIPHFEAPDFGAEEHDTAENPPAEPEAAPRIAPPADAPAATPSDAPMPMPTPTPTVAAARPVLPPPSPTPAPVPVAARAVEPDAEDAPHVDVPEDEVPFRSVEEEIGEALALGNDTAPEPAAPQASPRSRATPIAADIPLAAARSATHRELGPPPVAPATVPINPQLDLSGKRVKPIPSFRFQRREEQAEAFPAAPPDLDDPLASVFMSDARSALASTRPGAKREYTDYADDDAYEDFEDDEFEFDDDDLDDELPPSLVRASHPVRSRKRRVRRGAVVAAVSVAAVVVAGIVGFNVFAGSDGRSGSPPVIHADARDVKTRPEDEGSTARPEIDERVALGDNDRLVVPDPVRIGPQEAPPAPSTETETRSVRTVVVRPDGTIVPTQARGSGASRSTPSYEAPAAAPPAGGGTDAHTADTTSLGETTAAAARPAEPLSATRPEASVTSTPMDSTYEDNAAESDESFGEVDGTDLAALDAAVTPRPRPAPPNRSSASQRTSVAAPAASTATTVAAAPAQEPAAAATAPASSTSLPWGVQVASRRDMASAEASFRDLQRRFPSVLGNSHPSIVAATVGDRGMFYRVRVGASSYAEANQLCSRLKSAGGDCFVGRN</sequence>
<feature type="compositionally biased region" description="Low complexity" evidence="1">
    <location>
        <begin position="410"/>
        <end position="425"/>
    </location>
</feature>
<organism evidence="4 5">
    <name type="scientific">Acuticoccus sediminis</name>
    <dbReference type="NCBI Taxonomy" id="2184697"/>
    <lineage>
        <taxon>Bacteria</taxon>
        <taxon>Pseudomonadati</taxon>
        <taxon>Pseudomonadota</taxon>
        <taxon>Alphaproteobacteria</taxon>
        <taxon>Hyphomicrobiales</taxon>
        <taxon>Amorphaceae</taxon>
        <taxon>Acuticoccus</taxon>
    </lineage>
</organism>
<feature type="compositionally biased region" description="Basic and acidic residues" evidence="1">
    <location>
        <begin position="606"/>
        <end position="617"/>
    </location>
</feature>
<name>A0A8B2NT55_9HYPH</name>
<evidence type="ECO:0000256" key="2">
    <source>
        <dbReference type="SAM" id="Phobius"/>
    </source>
</evidence>
<feature type="region of interest" description="Disordered" evidence="1">
    <location>
        <begin position="405"/>
        <end position="425"/>
    </location>
</feature>
<feature type="region of interest" description="Disordered" evidence="1">
    <location>
        <begin position="534"/>
        <end position="553"/>
    </location>
</feature>
<reference evidence="4 5" key="1">
    <citation type="submission" date="2018-05" db="EMBL/GenBank/DDBJ databases">
        <title>Acuticoccus sediminis sp. nov., isolated from deep-sea sediment of Indian Ocean.</title>
        <authorList>
            <person name="Liu X."/>
            <person name="Lai Q."/>
            <person name="Du Y."/>
            <person name="Sun F."/>
            <person name="Zhang X."/>
            <person name="Wang S."/>
            <person name="Shao Z."/>
        </authorList>
    </citation>
    <scope>NUCLEOTIDE SEQUENCE [LARGE SCALE GENOMIC DNA]</scope>
    <source>
        <strain evidence="4 5">PTG4-2</strain>
    </source>
</reference>
<feature type="compositionally biased region" description="Low complexity" evidence="1">
    <location>
        <begin position="694"/>
        <end position="728"/>
    </location>
</feature>
<feature type="region of interest" description="Disordered" evidence="1">
    <location>
        <begin position="278"/>
        <end position="390"/>
    </location>
</feature>
<dbReference type="SUPFAM" id="SSF110997">
    <property type="entry name" value="Sporulation related repeat"/>
    <property type="match status" value="1"/>
</dbReference>
<feature type="compositionally biased region" description="Basic and acidic residues" evidence="1">
    <location>
        <begin position="380"/>
        <end position="390"/>
    </location>
</feature>
<feature type="compositionally biased region" description="Low complexity" evidence="1">
    <location>
        <begin position="313"/>
        <end position="324"/>
    </location>
</feature>
<feature type="transmembrane region" description="Helical" evidence="2">
    <location>
        <begin position="570"/>
        <end position="592"/>
    </location>
</feature>
<feature type="domain" description="SPOR" evidence="3">
    <location>
        <begin position="821"/>
        <end position="905"/>
    </location>
</feature>
<keyword evidence="5" id="KW-1185">Reference proteome</keyword>
<evidence type="ECO:0000259" key="3">
    <source>
        <dbReference type="PROSITE" id="PS51724"/>
    </source>
</evidence>
<feature type="compositionally biased region" description="Basic and acidic residues" evidence="1">
    <location>
        <begin position="121"/>
        <end position="146"/>
    </location>
</feature>
<feature type="compositionally biased region" description="Acidic residues" evidence="1">
    <location>
        <begin position="534"/>
        <end position="548"/>
    </location>
</feature>
<evidence type="ECO:0000313" key="5">
    <source>
        <dbReference type="Proteomes" id="UP000249590"/>
    </source>
</evidence>
<feature type="compositionally biased region" description="Pro residues" evidence="1">
    <location>
        <begin position="356"/>
        <end position="367"/>
    </location>
</feature>
<dbReference type="EMBL" id="QHHQ01000003">
    <property type="protein sequence ID" value="RAI00644.1"/>
    <property type="molecule type" value="Genomic_DNA"/>
</dbReference>
<dbReference type="OrthoDB" id="8479416at2"/>
<proteinExistence type="predicted"/>
<dbReference type="PROSITE" id="PS51724">
    <property type="entry name" value="SPOR"/>
    <property type="match status" value="1"/>
</dbReference>
<keyword evidence="2" id="KW-0812">Transmembrane</keyword>
<dbReference type="InterPro" id="IPR036680">
    <property type="entry name" value="SPOR-like_sf"/>
</dbReference>
<dbReference type="Gene3D" id="3.30.70.1070">
    <property type="entry name" value="Sporulation related repeat"/>
    <property type="match status" value="1"/>
</dbReference>
<dbReference type="InterPro" id="IPR007730">
    <property type="entry name" value="SPOR-like_dom"/>
</dbReference>
<protein>
    <recommendedName>
        <fullName evidence="3">SPOR domain-containing protein</fullName>
    </recommendedName>
</protein>
<feature type="region of interest" description="Disordered" evidence="1">
    <location>
        <begin position="439"/>
        <end position="468"/>
    </location>
</feature>
<dbReference type="RefSeq" id="WP_111346763.1">
    <property type="nucleotide sequence ID" value="NZ_QHHQ01000003.1"/>
</dbReference>
<feature type="compositionally biased region" description="Acidic residues" evidence="1">
    <location>
        <begin position="746"/>
        <end position="760"/>
    </location>
</feature>
<keyword evidence="2" id="KW-0472">Membrane</keyword>
<feature type="region of interest" description="Disordered" evidence="1">
    <location>
        <begin position="1"/>
        <end position="264"/>
    </location>
</feature>
<keyword evidence="2" id="KW-1133">Transmembrane helix</keyword>
<feature type="compositionally biased region" description="Low complexity" evidence="1">
    <location>
        <begin position="783"/>
        <end position="806"/>
    </location>
</feature>
<comment type="caution">
    <text evidence="4">The sequence shown here is derived from an EMBL/GenBank/DDBJ whole genome shotgun (WGS) entry which is preliminary data.</text>
</comment>
<gene>
    <name evidence="4" type="ORF">DLJ53_15415</name>
</gene>
<dbReference type="GO" id="GO:0042834">
    <property type="term" value="F:peptidoglycan binding"/>
    <property type="evidence" value="ECO:0007669"/>
    <property type="project" value="InterPro"/>
</dbReference>
<feature type="compositionally biased region" description="Basic and acidic residues" evidence="1">
    <location>
        <begin position="624"/>
        <end position="639"/>
    </location>
</feature>
<feature type="compositionally biased region" description="Low complexity" evidence="1">
    <location>
        <begin position="211"/>
        <end position="226"/>
    </location>
</feature>
<evidence type="ECO:0000313" key="4">
    <source>
        <dbReference type="EMBL" id="RAI00644.1"/>
    </source>
</evidence>
<feature type="region of interest" description="Disordered" evidence="1">
    <location>
        <begin position="773"/>
        <end position="806"/>
    </location>
</feature>
<dbReference type="Pfam" id="PF05036">
    <property type="entry name" value="SPOR"/>
    <property type="match status" value="1"/>
</dbReference>
<dbReference type="AlphaFoldDB" id="A0A8B2NT55"/>
<feature type="compositionally biased region" description="Polar residues" evidence="1">
    <location>
        <begin position="676"/>
        <end position="691"/>
    </location>
</feature>
<accession>A0A8B2NT55</accession>
<evidence type="ECO:0000256" key="1">
    <source>
        <dbReference type="SAM" id="MobiDB-lite"/>
    </source>
</evidence>
<dbReference type="Proteomes" id="UP000249590">
    <property type="component" value="Unassembled WGS sequence"/>
</dbReference>
<feature type="region of interest" description="Disordered" evidence="1">
    <location>
        <begin position="596"/>
        <end position="760"/>
    </location>
</feature>
<feature type="compositionally biased region" description="Basic and acidic residues" evidence="1">
    <location>
        <begin position="173"/>
        <end position="191"/>
    </location>
</feature>